<comment type="caution">
    <text evidence="2">The sequence shown here is derived from an EMBL/GenBank/DDBJ whole genome shotgun (WGS) entry which is preliminary data.</text>
</comment>
<dbReference type="PATRIC" id="fig|1357400.3.peg.2667"/>
<dbReference type="STRING" id="1357400.HMPREF2086_01971"/>
<keyword evidence="1" id="KW-1133">Transmembrane helix</keyword>
<reference evidence="2 3" key="1">
    <citation type="journal article" date="2014" name="Genome Announc.">
        <title>Draft genome sequences of six enterohepatic helicobacter species isolated from humans and one from rhesus macaques.</title>
        <authorList>
            <person name="Shen Z."/>
            <person name="Sheh A."/>
            <person name="Young S.K."/>
            <person name="Abouelliel A."/>
            <person name="Ward D.V."/>
            <person name="Earl A.M."/>
            <person name="Fox J.G."/>
        </authorList>
    </citation>
    <scope>NUCLEOTIDE SEQUENCE [LARGE SCALE GENOMIC DNA]</scope>
    <source>
        <strain evidence="2 3">MIT 99-5501</strain>
    </source>
</reference>
<feature type="transmembrane region" description="Helical" evidence="1">
    <location>
        <begin position="5"/>
        <end position="25"/>
    </location>
</feature>
<name>V8C5D5_9HELI</name>
<dbReference type="Proteomes" id="UP000018731">
    <property type="component" value="Unassembled WGS sequence"/>
</dbReference>
<feature type="transmembrane region" description="Helical" evidence="1">
    <location>
        <begin position="37"/>
        <end position="63"/>
    </location>
</feature>
<dbReference type="RefSeq" id="WP_023928811.1">
    <property type="nucleotide sequence ID" value="NZ_KI669456.1"/>
</dbReference>
<dbReference type="EMBL" id="AZJI01000010">
    <property type="protein sequence ID" value="ETD22240.1"/>
    <property type="molecule type" value="Genomic_DNA"/>
</dbReference>
<sequence length="423" mass="47705">MKFKYYALFSLFFIIAVYIGAYTITDTQEYSAFGMSLHIAVWIVLVLVVFFVYSSLFFAYSWVRSLIVRRNNYEDLDSLISQVLFQATQNAHPQNTYPTIDEIHSSTQNAKSANATRENVAVQVVQSSALQNPQKSIGQNLLKNPKQSLNDIADTASLIANALKIRSKLFENFSKRVAKPSPNAIKNPHLRTLSLIISRFELLPNLGSQECGNSRIDKLLARLVSISNGKYEEINKYHLEKDSPFVVKNWQNYALKSAKNALEVIKDPTKPLLSRRFALGIICEGGVPKEIKKALEVQDYLDKPSLHNALQTCLALESCPLDSSQIIALGEGVGFDGDDYLALAKSTHAKLSPDKWLRIFSDLSDKSERVHKAFVYVLLELEMIDRAQSEIKSSRNSEDMRGVVAYMELKKTSKESYPLKMFI</sequence>
<evidence type="ECO:0000313" key="2">
    <source>
        <dbReference type="EMBL" id="ETD22240.1"/>
    </source>
</evidence>
<organism evidence="2 3">
    <name type="scientific">Helicobacter macacae MIT 99-5501</name>
    <dbReference type="NCBI Taxonomy" id="1357400"/>
    <lineage>
        <taxon>Bacteria</taxon>
        <taxon>Pseudomonadati</taxon>
        <taxon>Campylobacterota</taxon>
        <taxon>Epsilonproteobacteria</taxon>
        <taxon>Campylobacterales</taxon>
        <taxon>Helicobacteraceae</taxon>
        <taxon>Helicobacter</taxon>
    </lineage>
</organism>
<keyword evidence="1" id="KW-0472">Membrane</keyword>
<proteinExistence type="predicted"/>
<evidence type="ECO:0000256" key="1">
    <source>
        <dbReference type="SAM" id="Phobius"/>
    </source>
</evidence>
<keyword evidence="3" id="KW-1185">Reference proteome</keyword>
<keyword evidence="1" id="KW-0812">Transmembrane</keyword>
<protein>
    <submittedName>
        <fullName evidence="2">Uncharacterized protein</fullName>
    </submittedName>
</protein>
<accession>V8C5D5</accession>
<gene>
    <name evidence="2" type="ORF">HMPREF2086_01971</name>
</gene>
<evidence type="ECO:0000313" key="3">
    <source>
        <dbReference type="Proteomes" id="UP000018731"/>
    </source>
</evidence>
<dbReference type="AlphaFoldDB" id="V8C5D5"/>
<dbReference type="OrthoDB" id="5338103at2"/>
<dbReference type="HOGENOM" id="CLU_053501_1_0_7"/>